<name>X6P9K6_RETFI</name>
<reference evidence="1 2" key="1">
    <citation type="journal article" date="2013" name="Curr. Biol.">
        <title>The Genome of the Foraminiferan Reticulomyxa filosa.</title>
        <authorList>
            <person name="Glockner G."/>
            <person name="Hulsmann N."/>
            <person name="Schleicher M."/>
            <person name="Noegel A.A."/>
            <person name="Eichinger L."/>
            <person name="Gallinger C."/>
            <person name="Pawlowski J."/>
            <person name="Sierra R."/>
            <person name="Euteneuer U."/>
            <person name="Pillet L."/>
            <person name="Moustafa A."/>
            <person name="Platzer M."/>
            <person name="Groth M."/>
            <person name="Szafranski K."/>
            <person name="Schliwa M."/>
        </authorList>
    </citation>
    <scope>NUCLEOTIDE SEQUENCE [LARGE SCALE GENOMIC DNA]</scope>
</reference>
<dbReference type="AlphaFoldDB" id="X6P9K6"/>
<dbReference type="EMBL" id="ASPP01002681">
    <property type="protein sequence ID" value="ETO34312.1"/>
    <property type="molecule type" value="Genomic_DNA"/>
</dbReference>
<accession>X6P9K6</accession>
<evidence type="ECO:0000313" key="2">
    <source>
        <dbReference type="Proteomes" id="UP000023152"/>
    </source>
</evidence>
<proteinExistence type="predicted"/>
<evidence type="ECO:0000313" key="1">
    <source>
        <dbReference type="EMBL" id="ETO34312.1"/>
    </source>
</evidence>
<gene>
    <name evidence="1" type="ORF">RFI_02780</name>
</gene>
<comment type="caution">
    <text evidence="1">The sequence shown here is derived from an EMBL/GenBank/DDBJ whole genome shotgun (WGS) entry which is preliminary data.</text>
</comment>
<organism evidence="1 2">
    <name type="scientific">Reticulomyxa filosa</name>
    <dbReference type="NCBI Taxonomy" id="46433"/>
    <lineage>
        <taxon>Eukaryota</taxon>
        <taxon>Sar</taxon>
        <taxon>Rhizaria</taxon>
        <taxon>Retaria</taxon>
        <taxon>Foraminifera</taxon>
        <taxon>Monothalamids</taxon>
        <taxon>Reticulomyxidae</taxon>
        <taxon>Reticulomyxa</taxon>
    </lineage>
</organism>
<dbReference type="Proteomes" id="UP000023152">
    <property type="component" value="Unassembled WGS sequence"/>
</dbReference>
<sequence>MSHKNFIFLGKKLPEMKFTSLNLNRLETNLVKTVNVTTGNNKTRNAISRFKMAGNIDKKNSGHQQLEAKFKMQPVSFFVRSIHNGGVDKENLKDEKEKECHKITKDNLQNKIDYTNKSPKDKIIEVDESNEWNE</sequence>
<protein>
    <submittedName>
        <fullName evidence="1">Uncharacterized protein</fullName>
    </submittedName>
</protein>
<keyword evidence="2" id="KW-1185">Reference proteome</keyword>
<feature type="non-terminal residue" evidence="1">
    <location>
        <position position="134"/>
    </location>
</feature>